<keyword evidence="1" id="KW-0732">Signal</keyword>
<reference evidence="3 4" key="1">
    <citation type="submission" date="2016-10" db="EMBL/GenBank/DDBJ databases">
        <authorList>
            <person name="de Groot N.N."/>
        </authorList>
    </citation>
    <scope>NUCLEOTIDE SEQUENCE [LARGE SCALE GENOMIC DNA]</scope>
    <source>
        <strain evidence="3 4">DSM 8423</strain>
    </source>
</reference>
<accession>A0A1H7VZA3</accession>
<dbReference type="EMBL" id="FOBS01000005">
    <property type="protein sequence ID" value="SEM14107.1"/>
    <property type="molecule type" value="Genomic_DNA"/>
</dbReference>
<sequence>MKITTLVIFLSVLLTMPALTLAGVVSENDFRVETTQNLMNLCTTAPDDPLYPQAINFCHGYLVGAFAYYEATTSGPKGIKLVCPPEIRPSRNETIKMFIDWCKAHPQYMNEKPVETEFRFLIEKWPCKP</sequence>
<dbReference type="RefSeq" id="WP_093882575.1">
    <property type="nucleotide sequence ID" value="NZ_FOBS01000005.1"/>
</dbReference>
<dbReference type="Proteomes" id="UP000198744">
    <property type="component" value="Unassembled WGS sequence"/>
</dbReference>
<name>A0A1H7VZA3_9BACT</name>
<feature type="chain" id="PRO_5011766103" description="Rap1a immunity protein domain-containing protein" evidence="1">
    <location>
        <begin position="23"/>
        <end position="129"/>
    </location>
</feature>
<protein>
    <recommendedName>
        <fullName evidence="2">Rap1a immunity protein domain-containing protein</fullName>
    </recommendedName>
</protein>
<feature type="signal peptide" evidence="1">
    <location>
        <begin position="1"/>
        <end position="22"/>
    </location>
</feature>
<evidence type="ECO:0000259" key="2">
    <source>
        <dbReference type="Pfam" id="PF18602"/>
    </source>
</evidence>
<dbReference type="InterPro" id="IPR041238">
    <property type="entry name" value="Rap1a"/>
</dbReference>
<feature type="domain" description="Rap1a immunity protein" evidence="2">
    <location>
        <begin position="34"/>
        <end position="127"/>
    </location>
</feature>
<proteinExistence type="predicted"/>
<dbReference type="STRING" id="43775.SAMN04489760_10535"/>
<dbReference type="Pfam" id="PF18602">
    <property type="entry name" value="Rap1a"/>
    <property type="match status" value="1"/>
</dbReference>
<dbReference type="AlphaFoldDB" id="A0A1H7VZA3"/>
<organism evidence="3 4">
    <name type="scientific">Syntrophus gentianae</name>
    <dbReference type="NCBI Taxonomy" id="43775"/>
    <lineage>
        <taxon>Bacteria</taxon>
        <taxon>Pseudomonadati</taxon>
        <taxon>Thermodesulfobacteriota</taxon>
        <taxon>Syntrophia</taxon>
        <taxon>Syntrophales</taxon>
        <taxon>Syntrophaceae</taxon>
        <taxon>Syntrophus</taxon>
    </lineage>
</organism>
<evidence type="ECO:0000313" key="3">
    <source>
        <dbReference type="EMBL" id="SEM14107.1"/>
    </source>
</evidence>
<gene>
    <name evidence="3" type="ORF">SAMN04489760_10535</name>
</gene>
<keyword evidence="4" id="KW-1185">Reference proteome</keyword>
<dbReference type="OrthoDB" id="5516488at2"/>
<evidence type="ECO:0000313" key="4">
    <source>
        <dbReference type="Proteomes" id="UP000198744"/>
    </source>
</evidence>
<evidence type="ECO:0000256" key="1">
    <source>
        <dbReference type="SAM" id="SignalP"/>
    </source>
</evidence>